<feature type="DNA-binding region" description="H-T-H motif" evidence="4">
    <location>
        <begin position="29"/>
        <end position="48"/>
    </location>
</feature>
<keyword evidence="3" id="KW-0804">Transcription</keyword>
<dbReference type="Proteomes" id="UP000613840">
    <property type="component" value="Unassembled WGS sequence"/>
</dbReference>
<accession>A0A917W8X9</accession>
<sequence length="192" mass="21024">MSRWAPHARERLKDAALDLFAENGYEATTVAQIADRAGLNRATFFRHFSDKREILFDDEDQLVELFTAGIHDAEPEATLMQCLNAALASAGTLMTDDQREKAVRRRAVTAASIEVRERGLLKQRTIAHAITAALQQRGVEALTAQLAAELAMLAFSTALQRWAASDSDPFAPHAATALSELQARTAYLTDAV</sequence>
<dbReference type="Pfam" id="PF00440">
    <property type="entry name" value="TetR_N"/>
    <property type="match status" value="1"/>
</dbReference>
<dbReference type="PANTHER" id="PTHR30055:SF238">
    <property type="entry name" value="MYCOFACTOCIN BIOSYNTHESIS TRANSCRIPTIONAL REGULATOR MFTR-RELATED"/>
    <property type="match status" value="1"/>
</dbReference>
<evidence type="ECO:0000256" key="3">
    <source>
        <dbReference type="ARBA" id="ARBA00023163"/>
    </source>
</evidence>
<dbReference type="SUPFAM" id="SSF46689">
    <property type="entry name" value="Homeodomain-like"/>
    <property type="match status" value="1"/>
</dbReference>
<gene>
    <name evidence="6" type="ORF">GCM10011575_43950</name>
</gene>
<protein>
    <submittedName>
        <fullName evidence="6">TetR family transcriptional regulator</fullName>
    </submittedName>
</protein>
<proteinExistence type="predicted"/>
<keyword evidence="1" id="KW-0805">Transcription regulation</keyword>
<comment type="caution">
    <text evidence="6">The sequence shown here is derived from an EMBL/GenBank/DDBJ whole genome shotgun (WGS) entry which is preliminary data.</text>
</comment>
<keyword evidence="7" id="KW-1185">Reference proteome</keyword>
<feature type="domain" description="HTH tetR-type" evidence="5">
    <location>
        <begin position="6"/>
        <end position="66"/>
    </location>
</feature>
<keyword evidence="2 4" id="KW-0238">DNA-binding</keyword>
<dbReference type="InterPro" id="IPR050109">
    <property type="entry name" value="HTH-type_TetR-like_transc_reg"/>
</dbReference>
<evidence type="ECO:0000256" key="1">
    <source>
        <dbReference type="ARBA" id="ARBA00023015"/>
    </source>
</evidence>
<dbReference type="PROSITE" id="PS01081">
    <property type="entry name" value="HTH_TETR_1"/>
    <property type="match status" value="1"/>
</dbReference>
<dbReference type="PROSITE" id="PS50977">
    <property type="entry name" value="HTH_TETR_2"/>
    <property type="match status" value="1"/>
</dbReference>
<evidence type="ECO:0000256" key="2">
    <source>
        <dbReference type="ARBA" id="ARBA00023125"/>
    </source>
</evidence>
<evidence type="ECO:0000313" key="7">
    <source>
        <dbReference type="Proteomes" id="UP000613840"/>
    </source>
</evidence>
<dbReference type="InterPro" id="IPR001647">
    <property type="entry name" value="HTH_TetR"/>
</dbReference>
<dbReference type="InterPro" id="IPR009057">
    <property type="entry name" value="Homeodomain-like_sf"/>
</dbReference>
<dbReference type="PRINTS" id="PR00455">
    <property type="entry name" value="HTHTETR"/>
</dbReference>
<evidence type="ECO:0000259" key="5">
    <source>
        <dbReference type="PROSITE" id="PS50977"/>
    </source>
</evidence>
<dbReference type="AlphaFoldDB" id="A0A917W8X9"/>
<dbReference type="GO" id="GO:0003700">
    <property type="term" value="F:DNA-binding transcription factor activity"/>
    <property type="evidence" value="ECO:0007669"/>
    <property type="project" value="TreeGrafter"/>
</dbReference>
<dbReference type="GO" id="GO:0000976">
    <property type="term" value="F:transcription cis-regulatory region binding"/>
    <property type="evidence" value="ECO:0007669"/>
    <property type="project" value="TreeGrafter"/>
</dbReference>
<evidence type="ECO:0000313" key="6">
    <source>
        <dbReference type="EMBL" id="GGL80807.1"/>
    </source>
</evidence>
<organism evidence="6 7">
    <name type="scientific">Microlunatus endophyticus</name>
    <dbReference type="NCBI Taxonomy" id="1716077"/>
    <lineage>
        <taxon>Bacteria</taxon>
        <taxon>Bacillati</taxon>
        <taxon>Actinomycetota</taxon>
        <taxon>Actinomycetes</taxon>
        <taxon>Propionibacteriales</taxon>
        <taxon>Propionibacteriaceae</taxon>
        <taxon>Microlunatus</taxon>
    </lineage>
</organism>
<reference evidence="6" key="1">
    <citation type="journal article" date="2014" name="Int. J. Syst. Evol. Microbiol.">
        <title>Complete genome sequence of Corynebacterium casei LMG S-19264T (=DSM 44701T), isolated from a smear-ripened cheese.</title>
        <authorList>
            <consortium name="US DOE Joint Genome Institute (JGI-PGF)"/>
            <person name="Walter F."/>
            <person name="Albersmeier A."/>
            <person name="Kalinowski J."/>
            <person name="Ruckert C."/>
        </authorList>
    </citation>
    <scope>NUCLEOTIDE SEQUENCE</scope>
    <source>
        <strain evidence="6">CGMCC 4.7306</strain>
    </source>
</reference>
<dbReference type="InterPro" id="IPR023772">
    <property type="entry name" value="DNA-bd_HTH_TetR-type_CS"/>
</dbReference>
<dbReference type="PANTHER" id="PTHR30055">
    <property type="entry name" value="HTH-TYPE TRANSCRIPTIONAL REGULATOR RUTR"/>
    <property type="match status" value="1"/>
</dbReference>
<reference evidence="6" key="2">
    <citation type="submission" date="2020-09" db="EMBL/GenBank/DDBJ databases">
        <authorList>
            <person name="Sun Q."/>
            <person name="Zhou Y."/>
        </authorList>
    </citation>
    <scope>NUCLEOTIDE SEQUENCE</scope>
    <source>
        <strain evidence="6">CGMCC 4.7306</strain>
    </source>
</reference>
<name>A0A917W8X9_9ACTN</name>
<dbReference type="Gene3D" id="1.10.357.10">
    <property type="entry name" value="Tetracycline Repressor, domain 2"/>
    <property type="match status" value="1"/>
</dbReference>
<dbReference type="RefSeq" id="WP_188897860.1">
    <property type="nucleotide sequence ID" value="NZ_BMMZ01000015.1"/>
</dbReference>
<dbReference type="EMBL" id="BMMZ01000015">
    <property type="protein sequence ID" value="GGL80807.1"/>
    <property type="molecule type" value="Genomic_DNA"/>
</dbReference>
<evidence type="ECO:0000256" key="4">
    <source>
        <dbReference type="PROSITE-ProRule" id="PRU00335"/>
    </source>
</evidence>